<keyword evidence="2" id="KW-0472">Membrane</keyword>
<dbReference type="AlphaFoldDB" id="A0A6A6TUI1"/>
<keyword evidence="2" id="KW-1133">Transmembrane helix</keyword>
<feature type="compositionally biased region" description="Low complexity" evidence="1">
    <location>
        <begin position="146"/>
        <end position="162"/>
    </location>
</feature>
<protein>
    <submittedName>
        <fullName evidence="3">Uncharacterized protein</fullName>
    </submittedName>
</protein>
<feature type="transmembrane region" description="Helical" evidence="2">
    <location>
        <begin position="181"/>
        <end position="200"/>
    </location>
</feature>
<sequence>MSGARSQRLPGSLGDSWGDAEYESEGGASLHTASDIDSDAASDMDSEEQEEIAANAHVLSHENMDTPQRARVTRASSKPPETPAKRIVSRQSPRSTPRSGSQSYQSSPGSESLEPSFIMPSIYGSPNGIYKRSPLGTSQVRSRQTHQPSSVHSSPRVSSQRSPLRMPPQHRADPDRGPWQFLNLFFPVLQYVFGVGAYAMEYLKPIFGMALAVGCIVLVLTSMSGFVQSTVRGVLTPVCSIPGSSFVLPFCASMHGGNNEYEEPNFDELMHVQAKLEDVVETSKDVSTLPNAMDQSRLAIKDLKTLVHWSKLPSKSELEVEFDYFIATAKEAARDLIDYNSKIGLTMDRVISTNGWTMQVLQGLQETEAATGSLSRTISALNPWSAPTLRQKIYDQYVRHVSKDKEDIGLLIEKALALVSILDHLEGHLDRIADIAARDNFHISQNRDELFLSIWTKLGGNAASRKGYEKQLKLLREVFRYREAALSHVTTTLAKLNEIAAGLDNLREGVAAPEVLGFRDEIPLSYYIEVIEKSVDRLSDIRGDSRQIERDAYRRVMRSGDEKGLPDRPSEMPMVYAGTSPIKKK</sequence>
<feature type="transmembrane region" description="Helical" evidence="2">
    <location>
        <begin position="206"/>
        <end position="227"/>
    </location>
</feature>
<feature type="region of interest" description="Disordered" evidence="1">
    <location>
        <begin position="130"/>
        <end position="173"/>
    </location>
</feature>
<dbReference type="Proteomes" id="UP000799324">
    <property type="component" value="Unassembled WGS sequence"/>
</dbReference>
<dbReference type="EMBL" id="MU004289">
    <property type="protein sequence ID" value="KAF2662623.1"/>
    <property type="molecule type" value="Genomic_DNA"/>
</dbReference>
<feature type="region of interest" description="Disordered" evidence="1">
    <location>
        <begin position="557"/>
        <end position="585"/>
    </location>
</feature>
<feature type="compositionally biased region" description="Acidic residues" evidence="1">
    <location>
        <begin position="36"/>
        <end position="51"/>
    </location>
</feature>
<evidence type="ECO:0000313" key="3">
    <source>
        <dbReference type="EMBL" id="KAF2662623.1"/>
    </source>
</evidence>
<keyword evidence="4" id="KW-1185">Reference proteome</keyword>
<proteinExistence type="predicted"/>
<evidence type="ECO:0000256" key="1">
    <source>
        <dbReference type="SAM" id="MobiDB-lite"/>
    </source>
</evidence>
<gene>
    <name evidence="3" type="ORF">K491DRAFT_686501</name>
</gene>
<reference evidence="3" key="1">
    <citation type="journal article" date="2020" name="Stud. Mycol.">
        <title>101 Dothideomycetes genomes: a test case for predicting lifestyles and emergence of pathogens.</title>
        <authorList>
            <person name="Haridas S."/>
            <person name="Albert R."/>
            <person name="Binder M."/>
            <person name="Bloem J."/>
            <person name="Labutti K."/>
            <person name="Salamov A."/>
            <person name="Andreopoulos B."/>
            <person name="Baker S."/>
            <person name="Barry K."/>
            <person name="Bills G."/>
            <person name="Bluhm B."/>
            <person name="Cannon C."/>
            <person name="Castanera R."/>
            <person name="Culley D."/>
            <person name="Daum C."/>
            <person name="Ezra D."/>
            <person name="Gonzalez J."/>
            <person name="Henrissat B."/>
            <person name="Kuo A."/>
            <person name="Liang C."/>
            <person name="Lipzen A."/>
            <person name="Lutzoni F."/>
            <person name="Magnuson J."/>
            <person name="Mondo S."/>
            <person name="Nolan M."/>
            <person name="Ohm R."/>
            <person name="Pangilinan J."/>
            <person name="Park H.-J."/>
            <person name="Ramirez L."/>
            <person name="Alfaro M."/>
            <person name="Sun H."/>
            <person name="Tritt A."/>
            <person name="Yoshinaga Y."/>
            <person name="Zwiers L.-H."/>
            <person name="Turgeon B."/>
            <person name="Goodwin S."/>
            <person name="Spatafora J."/>
            <person name="Crous P."/>
            <person name="Grigoriev I."/>
        </authorList>
    </citation>
    <scope>NUCLEOTIDE SEQUENCE</scope>
    <source>
        <strain evidence="3">CBS 122681</strain>
    </source>
</reference>
<accession>A0A6A6TUI1</accession>
<feature type="region of interest" description="Disordered" evidence="1">
    <location>
        <begin position="1"/>
        <end position="118"/>
    </location>
</feature>
<evidence type="ECO:0000256" key="2">
    <source>
        <dbReference type="SAM" id="Phobius"/>
    </source>
</evidence>
<feature type="compositionally biased region" description="Basic and acidic residues" evidence="1">
    <location>
        <begin position="557"/>
        <end position="570"/>
    </location>
</feature>
<name>A0A6A6TUI1_9PLEO</name>
<dbReference type="OrthoDB" id="4179406at2759"/>
<evidence type="ECO:0000313" key="4">
    <source>
        <dbReference type="Proteomes" id="UP000799324"/>
    </source>
</evidence>
<keyword evidence="2" id="KW-0812">Transmembrane</keyword>
<organism evidence="3 4">
    <name type="scientific">Lophiostoma macrostomum CBS 122681</name>
    <dbReference type="NCBI Taxonomy" id="1314788"/>
    <lineage>
        <taxon>Eukaryota</taxon>
        <taxon>Fungi</taxon>
        <taxon>Dikarya</taxon>
        <taxon>Ascomycota</taxon>
        <taxon>Pezizomycotina</taxon>
        <taxon>Dothideomycetes</taxon>
        <taxon>Pleosporomycetidae</taxon>
        <taxon>Pleosporales</taxon>
        <taxon>Lophiostomataceae</taxon>
        <taxon>Lophiostoma</taxon>
    </lineage>
</organism>
<feature type="compositionally biased region" description="Low complexity" evidence="1">
    <location>
        <begin position="95"/>
        <end position="112"/>
    </location>
</feature>